<feature type="region of interest" description="Disordered" evidence="2">
    <location>
        <begin position="45"/>
        <end position="64"/>
    </location>
</feature>
<evidence type="ECO:0000313" key="5">
    <source>
        <dbReference type="Proteomes" id="UP000603940"/>
    </source>
</evidence>
<dbReference type="InterPro" id="IPR036188">
    <property type="entry name" value="FAD/NAD-bd_sf"/>
</dbReference>
<accession>A0ABR7R449</accession>
<gene>
    <name evidence="4" type="ORF">IBL25_06020</name>
</gene>
<feature type="non-terminal residue" evidence="4">
    <location>
        <position position="64"/>
    </location>
</feature>
<evidence type="ECO:0000259" key="3">
    <source>
        <dbReference type="Pfam" id="PF01266"/>
    </source>
</evidence>
<name>A0ABR7R449_9PROT</name>
<evidence type="ECO:0000256" key="1">
    <source>
        <dbReference type="ARBA" id="ARBA00023002"/>
    </source>
</evidence>
<keyword evidence="1" id="KW-0560">Oxidoreductase</keyword>
<sequence length="64" mass="6485">MAESKATRSDATWDVAIIGGGAAGLAVAARCLEAGRRAVLFEREASGTSLKQSGAADAQRQAAH</sequence>
<reference evidence="4 5" key="1">
    <citation type="journal article" date="2009" name="Int. J. Syst. Evol. Microbiol.">
        <title>Transfer of Teichococcus ludipueritiae and Muricoccus roseus to the genus Roseomonas, as Roseomonas ludipueritiae comb. nov. and Roseomonas rosea comb. nov., respectively, and emended description of the genus Roseomonas.</title>
        <authorList>
            <person name="Sanchez-Porro C."/>
            <person name="Gallego V."/>
            <person name="Busse H.J."/>
            <person name="Kampfer P."/>
            <person name="Ventosa A."/>
        </authorList>
    </citation>
    <scope>NUCLEOTIDE SEQUENCE [LARGE SCALE GENOMIC DNA]</scope>
    <source>
        <strain evidence="4 5">DSM 14915</strain>
    </source>
</reference>
<organism evidence="4 5">
    <name type="scientific">Pseudoroseomonas ludipueritiae</name>
    <dbReference type="NCBI Taxonomy" id="198093"/>
    <lineage>
        <taxon>Bacteria</taxon>
        <taxon>Pseudomonadati</taxon>
        <taxon>Pseudomonadota</taxon>
        <taxon>Alphaproteobacteria</taxon>
        <taxon>Acetobacterales</taxon>
        <taxon>Acetobacteraceae</taxon>
        <taxon>Pseudoroseomonas</taxon>
    </lineage>
</organism>
<dbReference type="SUPFAM" id="SSF51905">
    <property type="entry name" value="FAD/NAD(P)-binding domain"/>
    <property type="match status" value="1"/>
</dbReference>
<proteinExistence type="predicted"/>
<dbReference type="RefSeq" id="WP_187777653.1">
    <property type="nucleotide sequence ID" value="NZ_JACTUZ010000014.1"/>
</dbReference>
<keyword evidence="5" id="KW-1185">Reference proteome</keyword>
<dbReference type="Pfam" id="PF01266">
    <property type="entry name" value="DAO"/>
    <property type="match status" value="1"/>
</dbReference>
<dbReference type="Gene3D" id="3.50.50.60">
    <property type="entry name" value="FAD/NAD(P)-binding domain"/>
    <property type="match status" value="1"/>
</dbReference>
<dbReference type="InterPro" id="IPR006076">
    <property type="entry name" value="FAD-dep_OxRdtase"/>
</dbReference>
<dbReference type="EMBL" id="JACTUZ010000014">
    <property type="protein sequence ID" value="MBC9176496.1"/>
    <property type="molecule type" value="Genomic_DNA"/>
</dbReference>
<evidence type="ECO:0000256" key="2">
    <source>
        <dbReference type="SAM" id="MobiDB-lite"/>
    </source>
</evidence>
<comment type="caution">
    <text evidence="4">The sequence shown here is derived from an EMBL/GenBank/DDBJ whole genome shotgun (WGS) entry which is preliminary data.</text>
</comment>
<evidence type="ECO:0000313" key="4">
    <source>
        <dbReference type="EMBL" id="MBC9176496.1"/>
    </source>
</evidence>
<protein>
    <submittedName>
        <fullName evidence="4">FAD-dependent oxidoreductase</fullName>
    </submittedName>
</protein>
<feature type="domain" description="FAD dependent oxidoreductase" evidence="3">
    <location>
        <begin position="14"/>
        <end position="55"/>
    </location>
</feature>
<dbReference type="Proteomes" id="UP000603940">
    <property type="component" value="Unassembled WGS sequence"/>
</dbReference>